<sequence length="69" mass="7389">MFLSAKAVAASNRYVENSPEDRDPVFKHGFAARLDVSGGILRYSTTTTVSTEGRKRAARAMARVAASGN</sequence>
<keyword evidence="2" id="KW-1185">Reference proteome</keyword>
<evidence type="ECO:0000313" key="1">
    <source>
        <dbReference type="EMBL" id="MDT0472774.1"/>
    </source>
</evidence>
<dbReference type="RefSeq" id="WP_311634923.1">
    <property type="nucleotide sequence ID" value="NZ_JAVRFF010000011.1"/>
</dbReference>
<name>A0ABU2UHN5_9ACTN</name>
<protein>
    <submittedName>
        <fullName evidence="1">Uncharacterized protein</fullName>
    </submittedName>
</protein>
<proteinExistence type="predicted"/>
<dbReference type="EMBL" id="JAVRFF010000011">
    <property type="protein sequence ID" value="MDT0472774.1"/>
    <property type="molecule type" value="Genomic_DNA"/>
</dbReference>
<dbReference type="Proteomes" id="UP001180489">
    <property type="component" value="Unassembled WGS sequence"/>
</dbReference>
<accession>A0ABU2UHN5</accession>
<gene>
    <name evidence="1" type="ORF">RM863_11610</name>
</gene>
<organism evidence="1 2">
    <name type="scientific">Streptomyces hintoniae</name>
    <dbReference type="NCBI Taxonomy" id="3075521"/>
    <lineage>
        <taxon>Bacteria</taxon>
        <taxon>Bacillati</taxon>
        <taxon>Actinomycetota</taxon>
        <taxon>Actinomycetes</taxon>
        <taxon>Kitasatosporales</taxon>
        <taxon>Streptomycetaceae</taxon>
        <taxon>Streptomyces</taxon>
    </lineage>
</organism>
<reference evidence="1" key="1">
    <citation type="submission" date="2024-05" db="EMBL/GenBank/DDBJ databases">
        <title>30 novel species of actinomycetes from the DSMZ collection.</title>
        <authorList>
            <person name="Nouioui I."/>
        </authorList>
    </citation>
    <scope>NUCLEOTIDE SEQUENCE</scope>
    <source>
        <strain evidence="1">DSM 41014</strain>
    </source>
</reference>
<evidence type="ECO:0000313" key="2">
    <source>
        <dbReference type="Proteomes" id="UP001180489"/>
    </source>
</evidence>
<comment type="caution">
    <text evidence="1">The sequence shown here is derived from an EMBL/GenBank/DDBJ whole genome shotgun (WGS) entry which is preliminary data.</text>
</comment>